<organism evidence="1 2">
    <name type="scientific">Flammeovirga agarivorans</name>
    <dbReference type="NCBI Taxonomy" id="2726742"/>
    <lineage>
        <taxon>Bacteria</taxon>
        <taxon>Pseudomonadati</taxon>
        <taxon>Bacteroidota</taxon>
        <taxon>Cytophagia</taxon>
        <taxon>Cytophagales</taxon>
        <taxon>Flammeovirgaceae</taxon>
        <taxon>Flammeovirga</taxon>
    </lineage>
</organism>
<reference evidence="1 2" key="1">
    <citation type="submission" date="2020-04" db="EMBL/GenBank/DDBJ databases">
        <title>Flammeovirga sp. SR4, a novel species isolated from seawater.</title>
        <authorList>
            <person name="Wang X."/>
        </authorList>
    </citation>
    <scope>NUCLEOTIDE SEQUENCE [LARGE SCALE GENOMIC DNA]</scope>
    <source>
        <strain evidence="1 2">SR4</strain>
    </source>
</reference>
<dbReference type="RefSeq" id="WP_168885467.1">
    <property type="nucleotide sequence ID" value="NZ_JABAIL010000015.1"/>
</dbReference>
<accession>A0A7X8XZ20</accession>
<dbReference type="Proteomes" id="UP000585050">
    <property type="component" value="Unassembled WGS sequence"/>
</dbReference>
<keyword evidence="2" id="KW-1185">Reference proteome</keyword>
<sequence>MKLTTDRLASLLITSALFGTNIELSNDEKQVICIESPIAQNNLNTFDEVRDKIIKVFVTDMMNGTRVLAANPTNSIDLSLLAVGNYILTLQLATGEISRKMTIHEEGEYSVVRA</sequence>
<gene>
    <name evidence="1" type="ORF">HGP29_26365</name>
</gene>
<protein>
    <submittedName>
        <fullName evidence="1">Uncharacterized protein</fullName>
    </submittedName>
</protein>
<proteinExistence type="predicted"/>
<comment type="caution">
    <text evidence="1">The sequence shown here is derived from an EMBL/GenBank/DDBJ whole genome shotgun (WGS) entry which is preliminary data.</text>
</comment>
<name>A0A7X8XZ20_9BACT</name>
<evidence type="ECO:0000313" key="2">
    <source>
        <dbReference type="Proteomes" id="UP000585050"/>
    </source>
</evidence>
<evidence type="ECO:0000313" key="1">
    <source>
        <dbReference type="EMBL" id="NLR94757.1"/>
    </source>
</evidence>
<dbReference type="AlphaFoldDB" id="A0A7X8XZ20"/>
<dbReference type="EMBL" id="JABAIL010000015">
    <property type="protein sequence ID" value="NLR94757.1"/>
    <property type="molecule type" value="Genomic_DNA"/>
</dbReference>